<evidence type="ECO:0000313" key="2">
    <source>
        <dbReference type="EMBL" id="EEW07497.1"/>
    </source>
</evidence>
<dbReference type="InterPro" id="IPR021735">
    <property type="entry name" value="DUF3306"/>
</dbReference>
<evidence type="ECO:0008006" key="4">
    <source>
        <dbReference type="Google" id="ProtNLM"/>
    </source>
</evidence>
<feature type="region of interest" description="Disordered" evidence="1">
    <location>
        <begin position="171"/>
        <end position="209"/>
    </location>
</feature>
<accession>D2YCL1</accession>
<proteinExistence type="predicted"/>
<dbReference type="EMBL" id="ACYU01000046">
    <property type="protein sequence ID" value="EEW07497.1"/>
    <property type="molecule type" value="Genomic_DNA"/>
</dbReference>
<dbReference type="Proteomes" id="UP000004827">
    <property type="component" value="Unassembled WGS sequence"/>
</dbReference>
<dbReference type="Pfam" id="PF11748">
    <property type="entry name" value="DUF3306"/>
    <property type="match status" value="1"/>
</dbReference>
<dbReference type="AlphaFoldDB" id="D2YCL1"/>
<reference evidence="2 3" key="1">
    <citation type="journal article" date="2009" name="BMC Evol. Biol.">
        <title>Genomic taxonomy of Vibrios.</title>
        <authorList>
            <person name="Thompson C.C."/>
            <person name="Vicente A.C."/>
            <person name="Souza R.C."/>
            <person name="Vasconcelos A.T."/>
            <person name="Vesth T."/>
            <person name="Alves N.Jr."/>
            <person name="Ussery D.W."/>
            <person name="Iida T."/>
            <person name="Thompson F.L."/>
        </authorList>
    </citation>
    <scope>NUCLEOTIDE SEQUENCE [LARGE SCALE GENOMIC DNA]</scope>
    <source>
        <strain evidence="2 3">VM603</strain>
    </source>
</reference>
<evidence type="ECO:0000313" key="3">
    <source>
        <dbReference type="Proteomes" id="UP000004827"/>
    </source>
</evidence>
<sequence>MSCLKFAVRNVKARGGLVATEKTFFSRWSQRKLSAEPDQESQLDTPENLASEPLEAQQLAYKSSVETESGLESDAVEQPHSAENEEPSVASLLVSGASQELKKAALRKLFLSGEFSEVCMLDDYNTDFSNTATLTTEVAQTLRQWWKETDSPQDEGEEQIAVVEETVKENQIDAELADPDLASTTDLDDPINKKQPSEALRASETKYTS</sequence>
<comment type="caution">
    <text evidence="2">The sequence shown here is derived from an EMBL/GenBank/DDBJ whole genome shotgun (WGS) entry which is preliminary data.</text>
</comment>
<organism evidence="2 3">
    <name type="scientific">Vibrio mimicus VM603</name>
    <dbReference type="NCBI Taxonomy" id="671074"/>
    <lineage>
        <taxon>Bacteria</taxon>
        <taxon>Pseudomonadati</taxon>
        <taxon>Pseudomonadota</taxon>
        <taxon>Gammaproteobacteria</taxon>
        <taxon>Vibrionales</taxon>
        <taxon>Vibrionaceae</taxon>
        <taxon>Vibrio</taxon>
    </lineage>
</organism>
<feature type="region of interest" description="Disordered" evidence="1">
    <location>
        <begin position="30"/>
        <end position="88"/>
    </location>
</feature>
<gene>
    <name evidence="2" type="ORF">VMB_12580</name>
</gene>
<feature type="compositionally biased region" description="Basic and acidic residues" evidence="1">
    <location>
        <begin position="190"/>
        <end position="209"/>
    </location>
</feature>
<name>D2YCL1_VIBMI</name>
<evidence type="ECO:0000256" key="1">
    <source>
        <dbReference type="SAM" id="MobiDB-lite"/>
    </source>
</evidence>
<protein>
    <recommendedName>
        <fullName evidence="4">DUF3306 domain-containing protein</fullName>
    </recommendedName>
</protein>